<keyword evidence="2" id="KW-1133">Transmembrane helix</keyword>
<dbReference type="GeneID" id="27900606"/>
<keyword evidence="4" id="KW-1185">Reference proteome</keyword>
<feature type="compositionally biased region" description="Polar residues" evidence="1">
    <location>
        <begin position="98"/>
        <end position="125"/>
    </location>
</feature>
<keyword evidence="2" id="KW-0472">Membrane</keyword>
<evidence type="ECO:0000313" key="4">
    <source>
        <dbReference type="Proteomes" id="UP000016931"/>
    </source>
</evidence>
<feature type="transmembrane region" description="Helical" evidence="2">
    <location>
        <begin position="39"/>
        <end position="61"/>
    </location>
</feature>
<evidence type="ECO:0000256" key="1">
    <source>
        <dbReference type="SAM" id="MobiDB-lite"/>
    </source>
</evidence>
<gene>
    <name evidence="3" type="ORF">SEPMUDRAFT_146132</name>
</gene>
<organism evidence="3 4">
    <name type="scientific">Sphaerulina musiva (strain SO2202)</name>
    <name type="common">Poplar stem canker fungus</name>
    <name type="synonym">Septoria musiva</name>
    <dbReference type="NCBI Taxonomy" id="692275"/>
    <lineage>
        <taxon>Eukaryota</taxon>
        <taxon>Fungi</taxon>
        <taxon>Dikarya</taxon>
        <taxon>Ascomycota</taxon>
        <taxon>Pezizomycotina</taxon>
        <taxon>Dothideomycetes</taxon>
        <taxon>Dothideomycetidae</taxon>
        <taxon>Mycosphaerellales</taxon>
        <taxon>Mycosphaerellaceae</taxon>
        <taxon>Sphaerulina</taxon>
    </lineage>
</organism>
<feature type="region of interest" description="Disordered" evidence="1">
    <location>
        <begin position="375"/>
        <end position="514"/>
    </location>
</feature>
<sequence>MLNAMLLPPVHRIQVRQASTNTTVPPPDGHNGSGGTQTVVIIVVIVVVAVILVALVSYLSLRTLRKRHDNPKYVPTQFLKSRWKAWRPRGMATAKGGYSSSLQDTSYPPSVQMRSATSARGSRQDVSAADADRAPATQETTDAEVNRHTSVRSIMTLPAYSRSVRENEQVLAVEGERDGIDLVIEMPETEQDAEQRREEEMESLYQIRLQRRTEVAEREDRRRRRQEARARGDFAEAERIRQEGRAATRNRAAADASTMIAEHQAAMGARERRVSSVSYAELGVARHDGTRIRANSNDSDSRPLLDSAASMGGTSLRPWSTQESAPHHPQRRRSRSQVSQTGSGMDVSDDDASEYVDVADAPPFGRAGTDFEIVTLNGGGGQTPLGGRSRASTTNTAPPIRPSIDTSLHSGDLADEPIPHVDPPTYDGDFEDAPPYTSPVDDRRPELRISPISSCDSPLAEQTRSTSGASSSRAISTLPSILVAEATPTEPRGPTPPAPPMLRVTPTEHTPQTP</sequence>
<reference evidence="3 4" key="1">
    <citation type="journal article" date="2012" name="PLoS Pathog.">
        <title>Diverse lifestyles and strategies of plant pathogenesis encoded in the genomes of eighteen Dothideomycetes fungi.</title>
        <authorList>
            <person name="Ohm R.A."/>
            <person name="Feau N."/>
            <person name="Henrissat B."/>
            <person name="Schoch C.L."/>
            <person name="Horwitz B.A."/>
            <person name="Barry K.W."/>
            <person name="Condon B.J."/>
            <person name="Copeland A.C."/>
            <person name="Dhillon B."/>
            <person name="Glaser F."/>
            <person name="Hesse C.N."/>
            <person name="Kosti I."/>
            <person name="LaButti K."/>
            <person name="Lindquist E.A."/>
            <person name="Lucas S."/>
            <person name="Salamov A.A."/>
            <person name="Bradshaw R.E."/>
            <person name="Ciuffetti L."/>
            <person name="Hamelin R.C."/>
            <person name="Kema G.H.J."/>
            <person name="Lawrence C."/>
            <person name="Scott J.A."/>
            <person name="Spatafora J.W."/>
            <person name="Turgeon B.G."/>
            <person name="de Wit P.J.G.M."/>
            <person name="Zhong S."/>
            <person name="Goodwin S.B."/>
            <person name="Grigoriev I.V."/>
        </authorList>
    </citation>
    <scope>NUCLEOTIDE SEQUENCE [LARGE SCALE GENOMIC DNA]</scope>
    <source>
        <strain evidence="3 4">SO2202</strain>
    </source>
</reference>
<feature type="compositionally biased region" description="Polar residues" evidence="1">
    <location>
        <begin position="451"/>
        <end position="462"/>
    </location>
</feature>
<name>N1QL57_SPHMS</name>
<dbReference type="EMBL" id="KB456260">
    <property type="protein sequence ID" value="EMF17022.1"/>
    <property type="molecule type" value="Genomic_DNA"/>
</dbReference>
<feature type="region of interest" description="Disordered" evidence="1">
    <location>
        <begin position="92"/>
        <end position="150"/>
    </location>
</feature>
<feature type="compositionally biased region" description="Low complexity" evidence="1">
    <location>
        <begin position="463"/>
        <end position="477"/>
    </location>
</feature>
<dbReference type="HOGENOM" id="CLU_027663_1_1_1"/>
<dbReference type="eggNOG" id="ENOG502SK7F">
    <property type="taxonomic scope" value="Eukaryota"/>
</dbReference>
<proteinExistence type="predicted"/>
<dbReference type="OrthoDB" id="5376312at2759"/>
<evidence type="ECO:0000256" key="2">
    <source>
        <dbReference type="SAM" id="Phobius"/>
    </source>
</evidence>
<feature type="region of interest" description="Disordered" evidence="1">
    <location>
        <begin position="290"/>
        <end position="352"/>
    </location>
</feature>
<keyword evidence="2" id="KW-0812">Transmembrane</keyword>
<dbReference type="STRING" id="692275.N1QL57"/>
<accession>N1QL57</accession>
<dbReference type="AlphaFoldDB" id="N1QL57"/>
<evidence type="ECO:0000313" key="3">
    <source>
        <dbReference type="EMBL" id="EMF17022.1"/>
    </source>
</evidence>
<dbReference type="RefSeq" id="XP_016765143.1">
    <property type="nucleotide sequence ID" value="XM_016903469.1"/>
</dbReference>
<dbReference type="Proteomes" id="UP000016931">
    <property type="component" value="Unassembled WGS sequence"/>
</dbReference>
<protein>
    <submittedName>
        <fullName evidence="3">Uncharacterized protein</fullName>
    </submittedName>
</protein>
<feature type="compositionally biased region" description="Pro residues" evidence="1">
    <location>
        <begin position="491"/>
        <end position="500"/>
    </location>
</feature>